<keyword evidence="2 12" id="KW-0808">Transferase</keyword>
<dbReference type="InterPro" id="IPR045141">
    <property type="entry name" value="NAA60-like"/>
</dbReference>
<proteinExistence type="inferred from homology"/>
<feature type="non-terminal residue" evidence="12">
    <location>
        <position position="1"/>
    </location>
</feature>
<dbReference type="GO" id="GO:0000139">
    <property type="term" value="C:Golgi membrane"/>
    <property type="evidence" value="ECO:0007669"/>
    <property type="project" value="TreeGrafter"/>
</dbReference>
<dbReference type="InterPro" id="IPR016181">
    <property type="entry name" value="Acyl_CoA_acyltransferase"/>
</dbReference>
<dbReference type="Gene3D" id="3.40.630.30">
    <property type="match status" value="1"/>
</dbReference>
<dbReference type="Proteomes" id="UP000194236">
    <property type="component" value="Unassembled WGS sequence"/>
</dbReference>
<dbReference type="EMBL" id="MUJZ01038612">
    <property type="protein sequence ID" value="OTF76203.1"/>
    <property type="molecule type" value="Genomic_DNA"/>
</dbReference>
<evidence type="ECO:0000256" key="3">
    <source>
        <dbReference type="ARBA" id="ARBA00022829"/>
    </source>
</evidence>
<protein>
    <recommendedName>
        <fullName evidence="8">N-alpha-acetyltransferase 60</fullName>
        <ecNumber evidence="7">2.3.1.259</ecNumber>
        <ecNumber evidence="1">2.3.1.48</ecNumber>
    </recommendedName>
</protein>
<dbReference type="OrthoDB" id="47017at2759"/>
<feature type="domain" description="N-acetyltransferase" evidence="11">
    <location>
        <begin position="1"/>
        <end position="82"/>
    </location>
</feature>
<evidence type="ECO:0000313" key="13">
    <source>
        <dbReference type="Proteomes" id="UP000194236"/>
    </source>
</evidence>
<keyword evidence="4" id="KW-0156">Chromatin regulator</keyword>
<name>A0A1Y3B8K4_EURMA</name>
<comment type="similarity">
    <text evidence="6">Belongs to the acetyltransferase family. NAA60 subfamily.</text>
</comment>
<evidence type="ECO:0000256" key="7">
    <source>
        <dbReference type="ARBA" id="ARBA00026111"/>
    </source>
</evidence>
<reference evidence="12 13" key="1">
    <citation type="submission" date="2017-03" db="EMBL/GenBank/DDBJ databases">
        <title>Genome Survey of Euroglyphus maynei.</title>
        <authorList>
            <person name="Arlian L.G."/>
            <person name="Morgan M.S."/>
            <person name="Rider S.D."/>
        </authorList>
    </citation>
    <scope>NUCLEOTIDE SEQUENCE [LARGE SCALE GENOMIC DNA]</scope>
    <source>
        <strain evidence="12">Arlian Lab</strain>
        <tissue evidence="12">Whole body</tissue>
    </source>
</reference>
<evidence type="ECO:0000256" key="1">
    <source>
        <dbReference type="ARBA" id="ARBA00013184"/>
    </source>
</evidence>
<gene>
    <name evidence="12" type="ORF">BLA29_013928</name>
</gene>
<feature type="non-terminal residue" evidence="12">
    <location>
        <position position="112"/>
    </location>
</feature>
<evidence type="ECO:0000256" key="10">
    <source>
        <dbReference type="ARBA" id="ARBA00048848"/>
    </source>
</evidence>
<dbReference type="PANTHER" id="PTHR14744">
    <property type="entry name" value="N-ALPHA-ACETYLTRANSFERASE 60"/>
    <property type="match status" value="1"/>
</dbReference>
<accession>A0A1Y3B8K4</accession>
<dbReference type="PROSITE" id="PS51186">
    <property type="entry name" value="GNAT"/>
    <property type="match status" value="1"/>
</dbReference>
<evidence type="ECO:0000259" key="11">
    <source>
        <dbReference type="PROSITE" id="PS51186"/>
    </source>
</evidence>
<dbReference type="Pfam" id="PF00583">
    <property type="entry name" value="Acetyltransf_1"/>
    <property type="match status" value="1"/>
</dbReference>
<dbReference type="EC" id="2.3.1.259" evidence="7"/>
<evidence type="ECO:0000256" key="6">
    <source>
        <dbReference type="ARBA" id="ARBA00025774"/>
    </source>
</evidence>
<evidence type="ECO:0000256" key="8">
    <source>
        <dbReference type="ARBA" id="ARBA00026144"/>
    </source>
</evidence>
<evidence type="ECO:0000313" key="12">
    <source>
        <dbReference type="EMBL" id="OTF76203.1"/>
    </source>
</evidence>
<evidence type="ECO:0000256" key="9">
    <source>
        <dbReference type="ARBA" id="ARBA00048017"/>
    </source>
</evidence>
<dbReference type="GO" id="GO:0007059">
    <property type="term" value="P:chromosome segregation"/>
    <property type="evidence" value="ECO:0007669"/>
    <property type="project" value="UniProtKB-KW"/>
</dbReference>
<dbReference type="InterPro" id="IPR000182">
    <property type="entry name" value="GNAT_dom"/>
</dbReference>
<keyword evidence="13" id="KW-1185">Reference proteome</keyword>
<keyword evidence="5" id="KW-0012">Acyltransferase</keyword>
<evidence type="ECO:0000256" key="2">
    <source>
        <dbReference type="ARBA" id="ARBA00022679"/>
    </source>
</evidence>
<dbReference type="EC" id="2.3.1.48" evidence="1"/>
<dbReference type="SUPFAM" id="SSF55729">
    <property type="entry name" value="Acyl-CoA N-acyltransferases (Nat)"/>
    <property type="match status" value="1"/>
</dbReference>
<comment type="catalytic activity">
    <reaction evidence="9">
        <text>L-lysyl-[protein] + acetyl-CoA = N(6)-acetyl-L-lysyl-[protein] + CoA + H(+)</text>
        <dbReference type="Rhea" id="RHEA:45948"/>
        <dbReference type="Rhea" id="RHEA-COMP:9752"/>
        <dbReference type="Rhea" id="RHEA-COMP:10731"/>
        <dbReference type="ChEBI" id="CHEBI:15378"/>
        <dbReference type="ChEBI" id="CHEBI:29969"/>
        <dbReference type="ChEBI" id="CHEBI:57287"/>
        <dbReference type="ChEBI" id="CHEBI:57288"/>
        <dbReference type="ChEBI" id="CHEBI:61930"/>
        <dbReference type="EC" id="2.3.1.48"/>
    </reaction>
</comment>
<dbReference type="AlphaFoldDB" id="A0A1Y3B8K4"/>
<comment type="caution">
    <text evidence="12">The sequence shown here is derived from an EMBL/GenBank/DDBJ whole genome shotgun (WGS) entry which is preliminary data.</text>
</comment>
<dbReference type="PANTHER" id="PTHR14744:SF15">
    <property type="entry name" value="N-ALPHA-ACETYLTRANSFERASE 60"/>
    <property type="match status" value="1"/>
</dbReference>
<evidence type="ECO:0000256" key="4">
    <source>
        <dbReference type="ARBA" id="ARBA00022853"/>
    </source>
</evidence>
<dbReference type="GO" id="GO:0120518">
    <property type="term" value="F:protein N-terminal-methionine acetyltransferase activity"/>
    <property type="evidence" value="ECO:0007669"/>
    <property type="project" value="UniProtKB-EC"/>
</dbReference>
<sequence length="112" mass="13385">VIKRLRRRGIATLLIQNLIKNLQQIPSLQQNCKAIYLHVLMTNQLAIRFYEKLHFKRFKLLPFYYLIDNCTYDGYSYVYYLNGGHPSSWWWLPSFLPLSSVIVNTKHHLLTI</sequence>
<organism evidence="12 13">
    <name type="scientific">Euroglyphus maynei</name>
    <name type="common">Mayne's house dust mite</name>
    <dbReference type="NCBI Taxonomy" id="6958"/>
    <lineage>
        <taxon>Eukaryota</taxon>
        <taxon>Metazoa</taxon>
        <taxon>Ecdysozoa</taxon>
        <taxon>Arthropoda</taxon>
        <taxon>Chelicerata</taxon>
        <taxon>Arachnida</taxon>
        <taxon>Acari</taxon>
        <taxon>Acariformes</taxon>
        <taxon>Sarcoptiformes</taxon>
        <taxon>Astigmata</taxon>
        <taxon>Psoroptidia</taxon>
        <taxon>Analgoidea</taxon>
        <taxon>Pyroglyphidae</taxon>
        <taxon>Pyroglyphinae</taxon>
        <taxon>Euroglyphus</taxon>
    </lineage>
</organism>
<comment type="catalytic activity">
    <reaction evidence="10">
        <text>N-terminal L-methionyl-[transmembrane protein] + acetyl-CoA = N-terminal N(alpha)-acetyl-L-methionyl-[transmembrane protein] + CoA + H(+)</text>
        <dbReference type="Rhea" id="RHEA:50604"/>
        <dbReference type="Rhea" id="RHEA-COMP:12745"/>
        <dbReference type="Rhea" id="RHEA-COMP:12746"/>
        <dbReference type="ChEBI" id="CHEBI:15378"/>
        <dbReference type="ChEBI" id="CHEBI:57287"/>
        <dbReference type="ChEBI" id="CHEBI:57288"/>
        <dbReference type="ChEBI" id="CHEBI:64731"/>
        <dbReference type="ChEBI" id="CHEBI:133414"/>
        <dbReference type="EC" id="2.3.1.259"/>
    </reaction>
</comment>
<evidence type="ECO:0000256" key="5">
    <source>
        <dbReference type="ARBA" id="ARBA00023315"/>
    </source>
</evidence>
<dbReference type="GO" id="GO:0004402">
    <property type="term" value="F:histone acetyltransferase activity"/>
    <property type="evidence" value="ECO:0007669"/>
    <property type="project" value="TreeGrafter"/>
</dbReference>
<keyword evidence="3" id="KW-0159">Chromosome partition</keyword>